<feature type="domain" description="hAT-like transposase RNase-H fold" evidence="3">
    <location>
        <begin position="337"/>
        <end position="418"/>
    </location>
</feature>
<sequence length="597" mass="68365">MKSNSKKNGTSSLRGHLENVCKLSPLYKKTDDQKKQSTLNFKPMVKGEKGSGSLTTYSFSQEKCRKSLARMCIKDNRPFSVVDDEGFRDFVWDLCPSFKIPSRWTVARDCLSIYKDEINTLKGLLKGQTVSLTTDTWTSVQNYNYMCLTAHWVDDNWVLRKKILNFCQCSNHRGATIGKLVYKCLQKWGIEKVFTVIVDNASSNDGAIRYLKTMLKGPHAILDCKYLHLRCCAHIINLVVKDGLEEHFDSISRIRNAVRYVRSSPSRWNSTFLMLETAEKYADAFERLSLVDDNYQSLFGRVNEANEEDDVKSTRKRKRNERALGAPEDEDWENARMCLNLDEKKKKMAISMKQKYDKYWDNIDNVNFLLHLALVLDPRNKLCYLEYCLGLIYGKNSNKCNEVLDRVRKALDELYNHYKTKIDASNVTHMNASSSSSACFESSLEVDFEDDFAKFMEERGQGANKTEVEIYLSDASEKRTKNETFDVLGWWKSNSVKFPILSQIARHVLAMPISTVASESAFSTGGRVIDPFRSSLTPRTAEALICTQDWIRSTPTDLNGTPLSGVELQTLVENLEKLEIDELLAGEKLHEHSDDDY</sequence>
<evidence type="ECO:0000259" key="3">
    <source>
        <dbReference type="Pfam" id="PF14372"/>
    </source>
</evidence>
<dbReference type="EMBL" id="JARYMX010000001">
    <property type="protein sequence ID" value="KAJ9566653.1"/>
    <property type="molecule type" value="Genomic_DNA"/>
</dbReference>
<dbReference type="Pfam" id="PF14372">
    <property type="entry name" value="hAT-like_RNase-H"/>
    <property type="match status" value="1"/>
</dbReference>
<protein>
    <recommendedName>
        <fullName evidence="6">Transposase</fullName>
    </recommendedName>
</protein>
<accession>A0AA38TT82</accession>
<evidence type="ECO:0000256" key="1">
    <source>
        <dbReference type="ARBA" id="ARBA00023125"/>
    </source>
</evidence>
<evidence type="ECO:0000259" key="2">
    <source>
        <dbReference type="Pfam" id="PF05699"/>
    </source>
</evidence>
<dbReference type="AlphaFoldDB" id="A0AA38TT82"/>
<dbReference type="PANTHER" id="PTHR46481:SF8">
    <property type="entry name" value="ZINC FINGER BED DOMAIN-CONTAINING PROTEIN RICESLEEPER 1-LIKE"/>
    <property type="match status" value="1"/>
</dbReference>
<dbReference type="GO" id="GO:0046983">
    <property type="term" value="F:protein dimerization activity"/>
    <property type="evidence" value="ECO:0007669"/>
    <property type="project" value="InterPro"/>
</dbReference>
<keyword evidence="1" id="KW-0238">DNA-binding</keyword>
<evidence type="ECO:0000313" key="5">
    <source>
        <dbReference type="Proteomes" id="UP001172457"/>
    </source>
</evidence>
<dbReference type="SUPFAM" id="SSF140996">
    <property type="entry name" value="Hermes dimerisation domain"/>
    <property type="match status" value="1"/>
</dbReference>
<reference evidence="4" key="1">
    <citation type="submission" date="2023-03" db="EMBL/GenBank/DDBJ databases">
        <title>Chromosome-scale reference genome and RAD-based genetic map of yellow starthistle (Centaurea solstitialis) reveal putative structural variation and QTLs associated with invader traits.</title>
        <authorList>
            <person name="Reatini B."/>
            <person name="Cang F.A."/>
            <person name="Jiang Q."/>
            <person name="Mckibben M.T.W."/>
            <person name="Barker M.S."/>
            <person name="Rieseberg L.H."/>
            <person name="Dlugosch K.M."/>
        </authorList>
    </citation>
    <scope>NUCLEOTIDE SEQUENCE</scope>
    <source>
        <strain evidence="4">CAN-66</strain>
        <tissue evidence="4">Leaf</tissue>
    </source>
</reference>
<dbReference type="PANTHER" id="PTHR46481">
    <property type="entry name" value="ZINC FINGER BED DOMAIN-CONTAINING PROTEIN 4"/>
    <property type="match status" value="1"/>
</dbReference>
<keyword evidence="5" id="KW-1185">Reference proteome</keyword>
<evidence type="ECO:0000313" key="4">
    <source>
        <dbReference type="EMBL" id="KAJ9566653.1"/>
    </source>
</evidence>
<dbReference type="Proteomes" id="UP001172457">
    <property type="component" value="Chromosome 1"/>
</dbReference>
<gene>
    <name evidence="4" type="ORF">OSB04_002619</name>
</gene>
<proteinExistence type="predicted"/>
<name>A0AA38TT82_9ASTR</name>
<organism evidence="4 5">
    <name type="scientific">Centaurea solstitialis</name>
    <name type="common">yellow star-thistle</name>
    <dbReference type="NCBI Taxonomy" id="347529"/>
    <lineage>
        <taxon>Eukaryota</taxon>
        <taxon>Viridiplantae</taxon>
        <taxon>Streptophyta</taxon>
        <taxon>Embryophyta</taxon>
        <taxon>Tracheophyta</taxon>
        <taxon>Spermatophyta</taxon>
        <taxon>Magnoliopsida</taxon>
        <taxon>eudicotyledons</taxon>
        <taxon>Gunneridae</taxon>
        <taxon>Pentapetalae</taxon>
        <taxon>asterids</taxon>
        <taxon>campanulids</taxon>
        <taxon>Asterales</taxon>
        <taxon>Asteraceae</taxon>
        <taxon>Carduoideae</taxon>
        <taxon>Cardueae</taxon>
        <taxon>Centaureinae</taxon>
        <taxon>Centaurea</taxon>
    </lineage>
</organism>
<dbReference type="InterPro" id="IPR052035">
    <property type="entry name" value="ZnF_BED_domain_contain"/>
</dbReference>
<evidence type="ECO:0008006" key="6">
    <source>
        <dbReference type="Google" id="ProtNLM"/>
    </source>
</evidence>
<dbReference type="Pfam" id="PF05699">
    <property type="entry name" value="Dimer_Tnp_hAT"/>
    <property type="match status" value="1"/>
</dbReference>
<dbReference type="InterPro" id="IPR025525">
    <property type="entry name" value="hAT-like_transposase_RNase-H"/>
</dbReference>
<dbReference type="GO" id="GO:0003677">
    <property type="term" value="F:DNA binding"/>
    <property type="evidence" value="ECO:0007669"/>
    <property type="project" value="UniProtKB-KW"/>
</dbReference>
<comment type="caution">
    <text evidence="4">The sequence shown here is derived from an EMBL/GenBank/DDBJ whole genome shotgun (WGS) entry which is preliminary data.</text>
</comment>
<dbReference type="SUPFAM" id="SSF53098">
    <property type="entry name" value="Ribonuclease H-like"/>
    <property type="match status" value="1"/>
</dbReference>
<dbReference type="Gene3D" id="1.10.10.1070">
    <property type="entry name" value="Zinc finger, BED domain-containing"/>
    <property type="match status" value="1"/>
</dbReference>
<dbReference type="InterPro" id="IPR008906">
    <property type="entry name" value="HATC_C_dom"/>
</dbReference>
<feature type="domain" description="HAT C-terminal dimerisation" evidence="2">
    <location>
        <begin position="467"/>
        <end position="551"/>
    </location>
</feature>
<dbReference type="InterPro" id="IPR012337">
    <property type="entry name" value="RNaseH-like_sf"/>
</dbReference>